<comment type="caution">
    <text evidence="4">The sequence shown here is derived from an EMBL/GenBank/DDBJ whole genome shotgun (WGS) entry which is preliminary data.</text>
</comment>
<dbReference type="EMBL" id="BMMI01000004">
    <property type="protein sequence ID" value="GGL67433.1"/>
    <property type="molecule type" value="Genomic_DNA"/>
</dbReference>
<reference evidence="4 5" key="3">
    <citation type="submission" date="2020-02" db="EMBL/GenBank/DDBJ databases">
        <title>Sequencing the genomes of 1000 actinobacteria strains.</title>
        <authorList>
            <person name="Klenk H.-P."/>
        </authorList>
    </citation>
    <scope>NUCLEOTIDE SEQUENCE [LARGE SCALE GENOMIC DNA]</scope>
    <source>
        <strain evidence="4 5">DSM 45201</strain>
    </source>
</reference>
<keyword evidence="2" id="KW-0472">Membrane</keyword>
<evidence type="ECO:0008006" key="7">
    <source>
        <dbReference type="Google" id="ProtNLM"/>
    </source>
</evidence>
<dbReference type="InterPro" id="IPR025339">
    <property type="entry name" value="DUF4245"/>
</dbReference>
<feature type="compositionally biased region" description="Polar residues" evidence="1">
    <location>
        <begin position="1"/>
        <end position="13"/>
    </location>
</feature>
<dbReference type="AlphaFoldDB" id="A0A846LDN8"/>
<accession>A0A846LDN8</accession>
<reference evidence="3" key="4">
    <citation type="submission" date="2024-05" db="EMBL/GenBank/DDBJ databases">
        <authorList>
            <person name="Sun Q."/>
            <person name="Zhou Y."/>
        </authorList>
    </citation>
    <scope>NUCLEOTIDE SEQUENCE</scope>
    <source>
        <strain evidence="3">CGMCC 4.5581</strain>
    </source>
</reference>
<evidence type="ECO:0000256" key="2">
    <source>
        <dbReference type="SAM" id="Phobius"/>
    </source>
</evidence>
<dbReference type="Proteomes" id="UP000552836">
    <property type="component" value="Unassembled WGS sequence"/>
</dbReference>
<feature type="transmembrane region" description="Helical" evidence="2">
    <location>
        <begin position="57"/>
        <end position="76"/>
    </location>
</feature>
<dbReference type="Proteomes" id="UP000648663">
    <property type="component" value="Unassembled WGS sequence"/>
</dbReference>
<feature type="compositionally biased region" description="Low complexity" evidence="1">
    <location>
        <begin position="19"/>
        <end position="44"/>
    </location>
</feature>
<evidence type="ECO:0000313" key="5">
    <source>
        <dbReference type="Proteomes" id="UP000552836"/>
    </source>
</evidence>
<dbReference type="EMBL" id="JAAMPA010000001">
    <property type="protein sequence ID" value="NIH65826.1"/>
    <property type="molecule type" value="Genomic_DNA"/>
</dbReference>
<organism evidence="4 5">
    <name type="scientific">Modestobacter marinus</name>
    <dbReference type="NCBI Taxonomy" id="477641"/>
    <lineage>
        <taxon>Bacteria</taxon>
        <taxon>Bacillati</taxon>
        <taxon>Actinomycetota</taxon>
        <taxon>Actinomycetes</taxon>
        <taxon>Geodermatophilales</taxon>
        <taxon>Geodermatophilaceae</taxon>
        <taxon>Modestobacter</taxon>
    </lineage>
</organism>
<evidence type="ECO:0000256" key="1">
    <source>
        <dbReference type="SAM" id="MobiDB-lite"/>
    </source>
</evidence>
<evidence type="ECO:0000313" key="6">
    <source>
        <dbReference type="Proteomes" id="UP000648663"/>
    </source>
</evidence>
<keyword evidence="6" id="KW-1185">Reference proteome</keyword>
<feature type="region of interest" description="Disordered" evidence="1">
    <location>
        <begin position="1"/>
        <end position="44"/>
    </location>
</feature>
<name>A0A846LDN8_9ACTN</name>
<proteinExistence type="predicted"/>
<reference evidence="3" key="1">
    <citation type="journal article" date="2014" name="Int. J. Syst. Evol. Microbiol.">
        <title>Complete genome of a new Firmicutes species belonging to the dominant human colonic microbiota ('Ruminococcus bicirculans') reveals two chromosomes and a selective capacity to utilize plant glucans.</title>
        <authorList>
            <consortium name="NISC Comparative Sequencing Program"/>
            <person name="Wegmann U."/>
            <person name="Louis P."/>
            <person name="Goesmann A."/>
            <person name="Henrissat B."/>
            <person name="Duncan S.H."/>
            <person name="Flint H.J."/>
        </authorList>
    </citation>
    <scope>NUCLEOTIDE SEQUENCE</scope>
    <source>
        <strain evidence="3">CGMCC 4.5581</strain>
    </source>
</reference>
<keyword evidence="2" id="KW-0812">Transmembrane</keyword>
<evidence type="ECO:0000313" key="4">
    <source>
        <dbReference type="EMBL" id="NIH65826.1"/>
    </source>
</evidence>
<reference evidence="6" key="2">
    <citation type="journal article" date="2019" name="Int. J. Syst. Evol. Microbiol.">
        <title>The Global Catalogue of Microorganisms (GCM) 10K type strain sequencing project: providing services to taxonomists for standard genome sequencing and annotation.</title>
        <authorList>
            <consortium name="The Broad Institute Genomics Platform"/>
            <consortium name="The Broad Institute Genome Sequencing Center for Infectious Disease"/>
            <person name="Wu L."/>
            <person name="Ma J."/>
        </authorList>
    </citation>
    <scope>NUCLEOTIDE SEQUENCE [LARGE SCALE GENOMIC DNA]</scope>
    <source>
        <strain evidence="6">CGMCC 4.5581</strain>
    </source>
</reference>
<keyword evidence="2" id="KW-1133">Transmembrane helix</keyword>
<protein>
    <recommendedName>
        <fullName evidence="7">DUF4245 domain-containing protein</fullName>
    </recommendedName>
</protein>
<gene>
    <name evidence="4" type="ORF">FB380_000272</name>
    <name evidence="3" type="ORF">GCM10011589_24650</name>
</gene>
<sequence>MPDTGQDGQQPRPDQTRPAQTSVTTTDAASTAPATGASPAASPAVDRMHRFTSANMIRSLLPLLVICLVIVGITALRQNPSDPVRDVDPTSAQRAAAERADYALLVPTDLPDGWRPTSVRTNAGSVRAGDAVTLEIGWFTPGEEYAGYVVSDDPAASAVADVLEGATADGSEQVGGQTWERLDTQRGETALTRVEDGATLVVTGSATEEELATLAGSLEPYAP</sequence>
<dbReference type="Pfam" id="PF14030">
    <property type="entry name" value="DUF4245"/>
    <property type="match status" value="1"/>
</dbReference>
<dbReference type="RefSeq" id="WP_166753511.1">
    <property type="nucleotide sequence ID" value="NZ_BAABJU010000019.1"/>
</dbReference>
<evidence type="ECO:0000313" key="3">
    <source>
        <dbReference type="EMBL" id="GGL67433.1"/>
    </source>
</evidence>